<protein>
    <submittedName>
        <fullName evidence="3">FAD-dependent oxidoreductase</fullName>
    </submittedName>
</protein>
<keyword evidence="1" id="KW-0560">Oxidoreductase</keyword>
<keyword evidence="4" id="KW-1185">Reference proteome</keyword>
<comment type="caution">
    <text evidence="3">The sequence shown here is derived from an EMBL/GenBank/DDBJ whole genome shotgun (WGS) entry which is preliminary data.</text>
</comment>
<name>A0ABP7F2A1_9MICO</name>
<dbReference type="PRINTS" id="PR00420">
    <property type="entry name" value="RNGMNOXGNASE"/>
</dbReference>
<dbReference type="InterPro" id="IPR002938">
    <property type="entry name" value="FAD-bd"/>
</dbReference>
<feature type="domain" description="FAD-binding" evidence="2">
    <location>
        <begin position="1"/>
        <end position="313"/>
    </location>
</feature>
<gene>
    <name evidence="3" type="ORF">GCM10022239_01960</name>
</gene>
<reference evidence="4" key="1">
    <citation type="journal article" date="2019" name="Int. J. Syst. Evol. Microbiol.">
        <title>The Global Catalogue of Microorganisms (GCM) 10K type strain sequencing project: providing services to taxonomists for standard genome sequencing and annotation.</title>
        <authorList>
            <consortium name="The Broad Institute Genomics Platform"/>
            <consortium name="The Broad Institute Genome Sequencing Center for Infectious Disease"/>
            <person name="Wu L."/>
            <person name="Ma J."/>
        </authorList>
    </citation>
    <scope>NUCLEOTIDE SEQUENCE [LARGE SCALE GENOMIC DNA]</scope>
    <source>
        <strain evidence="4">JCM 16949</strain>
    </source>
</reference>
<evidence type="ECO:0000256" key="1">
    <source>
        <dbReference type="ARBA" id="ARBA00023002"/>
    </source>
</evidence>
<dbReference type="SUPFAM" id="SSF51905">
    <property type="entry name" value="FAD/NAD(P)-binding domain"/>
    <property type="match status" value="1"/>
</dbReference>
<proteinExistence type="predicted"/>
<dbReference type="Proteomes" id="UP001501004">
    <property type="component" value="Unassembled WGS sequence"/>
</dbReference>
<dbReference type="Pfam" id="PF01494">
    <property type="entry name" value="FAD_binding_3"/>
    <property type="match status" value="1"/>
</dbReference>
<organism evidence="3 4">
    <name type="scientific">Leifsonella bigeumensis</name>
    <dbReference type="NCBI Taxonomy" id="433643"/>
    <lineage>
        <taxon>Bacteria</taxon>
        <taxon>Bacillati</taxon>
        <taxon>Actinomycetota</taxon>
        <taxon>Actinomycetes</taxon>
        <taxon>Micrococcales</taxon>
        <taxon>Microbacteriaceae</taxon>
        <taxon>Leifsonella</taxon>
    </lineage>
</organism>
<dbReference type="InterPro" id="IPR036188">
    <property type="entry name" value="FAD/NAD-bd_sf"/>
</dbReference>
<evidence type="ECO:0000259" key="2">
    <source>
        <dbReference type="Pfam" id="PF01494"/>
    </source>
</evidence>
<dbReference type="PANTHER" id="PTHR43476:SF5">
    <property type="entry name" value="FAD-DEPENDENT MONOOXYGENASE"/>
    <property type="match status" value="1"/>
</dbReference>
<dbReference type="Gene3D" id="3.50.50.60">
    <property type="entry name" value="FAD/NAD(P)-binding domain"/>
    <property type="match status" value="2"/>
</dbReference>
<evidence type="ECO:0000313" key="3">
    <source>
        <dbReference type="EMBL" id="GAA3728827.1"/>
    </source>
</evidence>
<dbReference type="PANTHER" id="PTHR43476">
    <property type="entry name" value="3-(3-HYDROXY-PHENYL)PROPIONATE/3-HYDROXYCINNAMIC ACID HYDROXYLASE"/>
    <property type="match status" value="1"/>
</dbReference>
<evidence type="ECO:0000313" key="4">
    <source>
        <dbReference type="Proteomes" id="UP001501004"/>
    </source>
</evidence>
<sequence>MLGLLLARAGVDVVVLEKHVDFFRDFRGDTIHPSTIDLLDQLGLRERFDAIPQSEIHTLDVVVNGNRLTPVDFSRLHRKNEYIALMPQWDFLSLLAEEGKRYPNFHLMMGVEATGILRDGDGDAGGARVRGVTATTKDGPIEIEALLTVAADGRDSAVRDSAGLVPVDFGVAIDLLWFRLPRTKVNPPDTLAYLDAESMVITIPRHDYYQAGMLIPKGGYPDVQAAGLEDFRARIVRVAPFLAEVVGSLKDWDQVKLLTVQVDRLEQWWQDGLLCIGDAAHAMSPAFGVGVNYAIQDAVATANLLVDNLRAGAVTTEDLARVQARRLPPVARMQPIQLRLHNVIAKPGGGGFLANPMRWWQRAAAAVLLPILRRISARIVGRGFRPEVIGPQLDPR</sequence>
<accession>A0ABP7F2A1</accession>
<dbReference type="InterPro" id="IPR050631">
    <property type="entry name" value="PheA/TfdB_FAD_monoxygenase"/>
</dbReference>
<dbReference type="EMBL" id="BAABAE010000001">
    <property type="protein sequence ID" value="GAA3728827.1"/>
    <property type="molecule type" value="Genomic_DNA"/>
</dbReference>